<reference evidence="1 2" key="1">
    <citation type="submission" date="2019-09" db="EMBL/GenBank/DDBJ databases">
        <title>Isolation and complete genome sequencing of Methylocystis species.</title>
        <authorList>
            <person name="Rumah B.L."/>
            <person name="Stead C.E."/>
            <person name="Stevens B.C."/>
            <person name="Minton N.P."/>
            <person name="Grosse-Honebrink A."/>
            <person name="Zhang Y."/>
        </authorList>
    </citation>
    <scope>NUCLEOTIDE SEQUENCE [LARGE SCALE GENOMIC DNA]</scope>
    <source>
        <strain evidence="1 2">BRCS2</strain>
        <plasmid evidence="1 2">unnamed2</plasmid>
    </source>
</reference>
<evidence type="ECO:0000313" key="2">
    <source>
        <dbReference type="Proteomes" id="UP000422569"/>
    </source>
</evidence>
<geneLocation type="plasmid" evidence="1">
    <name>unnamed2</name>
</geneLocation>
<evidence type="ECO:0000313" key="1">
    <source>
        <dbReference type="EMBL" id="QGN00109.1"/>
    </source>
</evidence>
<protein>
    <recommendedName>
        <fullName evidence="3">DUF2946 domain-containing protein</fullName>
    </recommendedName>
</protein>
<keyword evidence="1" id="KW-0614">Plasmid</keyword>
<organism evidence="1 2">
    <name type="scientific">Methylocystis parvus</name>
    <dbReference type="NCBI Taxonomy" id="134"/>
    <lineage>
        <taxon>Bacteria</taxon>
        <taxon>Pseudomonadati</taxon>
        <taxon>Pseudomonadota</taxon>
        <taxon>Alphaproteobacteria</taxon>
        <taxon>Hyphomicrobiales</taxon>
        <taxon>Methylocystaceae</taxon>
        <taxon>Methylocystis</taxon>
    </lineage>
</organism>
<evidence type="ECO:0008006" key="3">
    <source>
        <dbReference type="Google" id="ProtNLM"/>
    </source>
</evidence>
<sequence>MLDAAIFSTDWPLSASLWQDCHIAGNFTAAIALTGCRKVKSVINTVSYNPLNQHEQVSMSGLLNSAKTVRYASLFCFWGGVGRLAARFGLSLSPIARRAMLAKHAPDRLFVMWLRIAAGTLALAANAQSAGEYTRILAGEGIIAASVDDAYCDTDSGNDSPVHRHHNHAQCCILCNAVGHDFISHTTKAIFDLTYDLKSATNFFIVYAALNGSDPRALGWASSWSSRAPPAFF</sequence>
<dbReference type="RefSeq" id="WP_016921378.1">
    <property type="nucleotide sequence ID" value="NZ_CP044333.1"/>
</dbReference>
<dbReference type="Proteomes" id="UP000422569">
    <property type="component" value="Plasmid unnamed2"/>
</dbReference>
<dbReference type="KEGG" id="mpar:F7D14_21270"/>
<dbReference type="EMBL" id="CP044333">
    <property type="protein sequence ID" value="QGN00109.1"/>
    <property type="molecule type" value="Genomic_DNA"/>
</dbReference>
<proteinExistence type="predicted"/>
<accession>A0A6B8MBZ4</accession>
<name>A0A6B8MBZ4_9HYPH</name>
<keyword evidence="2" id="KW-1185">Reference proteome</keyword>
<dbReference type="AlphaFoldDB" id="A0A6B8MBZ4"/>
<gene>
    <name evidence="1" type="ORF">F7D14_21270</name>
</gene>
<dbReference type="GeneID" id="42570999"/>